<evidence type="ECO:0000313" key="4">
    <source>
        <dbReference type="Proteomes" id="UP000008068"/>
    </source>
</evidence>
<dbReference type="InterPro" id="IPR019430">
    <property type="entry name" value="7TM_GPCR_serpentine_rcpt_Srx"/>
</dbReference>
<keyword evidence="1" id="KW-0472">Membrane</keyword>
<dbReference type="EMBL" id="GL379873">
    <property type="protein sequence ID" value="EGT58871.1"/>
    <property type="molecule type" value="Genomic_DNA"/>
</dbReference>
<dbReference type="Gene3D" id="1.20.1070.10">
    <property type="entry name" value="Rhodopsin 7-helix transmembrane proteins"/>
    <property type="match status" value="1"/>
</dbReference>
<feature type="domain" description="7TM GPCR serpentine receptor class x (Srx)" evidence="2">
    <location>
        <begin position="2"/>
        <end position="258"/>
    </location>
</feature>
<dbReference type="OrthoDB" id="5825164at2759"/>
<dbReference type="OMA" id="WYSDFIF"/>
<keyword evidence="1" id="KW-0812">Transmembrane</keyword>
<proteinExistence type="predicted"/>
<feature type="transmembrane region" description="Helical" evidence="1">
    <location>
        <begin position="79"/>
        <end position="96"/>
    </location>
</feature>
<accession>G0NEK5</accession>
<evidence type="ECO:0000259" key="2">
    <source>
        <dbReference type="Pfam" id="PF10328"/>
    </source>
</evidence>
<dbReference type="PANTHER" id="PTHR23017:SF46">
    <property type="entry name" value="7TM GPCR SERPENTINE RECEPTOR CLASS X (SRX) DOMAIN-CONTAINING PROTEIN-RELATED"/>
    <property type="match status" value="1"/>
</dbReference>
<keyword evidence="1" id="KW-1133">Transmembrane helix</keyword>
<protein>
    <recommendedName>
        <fullName evidence="2">7TM GPCR serpentine receptor class x (Srx) domain-containing protein</fullName>
    </recommendedName>
</protein>
<feature type="transmembrane region" description="Helical" evidence="1">
    <location>
        <begin position="209"/>
        <end position="230"/>
    </location>
</feature>
<reference evidence="4" key="1">
    <citation type="submission" date="2011-07" db="EMBL/GenBank/DDBJ databases">
        <authorList>
            <consortium name="Caenorhabditis brenneri Sequencing and Analysis Consortium"/>
            <person name="Wilson R.K."/>
        </authorList>
    </citation>
    <scope>NUCLEOTIDE SEQUENCE [LARGE SCALE GENOMIC DNA]</scope>
    <source>
        <strain evidence="4">PB2801</strain>
    </source>
</reference>
<name>G0NEK5_CAEBE</name>
<feature type="transmembrane region" description="Helical" evidence="1">
    <location>
        <begin position="154"/>
        <end position="177"/>
    </location>
</feature>
<dbReference type="CDD" id="cd00637">
    <property type="entry name" value="7tm_classA_rhodopsin-like"/>
    <property type="match status" value="1"/>
</dbReference>
<dbReference type="PANTHER" id="PTHR23017">
    <property type="entry name" value="SERPENTINE RECEPTOR, CLASS X"/>
    <property type="match status" value="1"/>
</dbReference>
<gene>
    <name evidence="3" type="ORF">CAEBREN_06425</name>
</gene>
<dbReference type="HOGENOM" id="CLU_059630_0_0_1"/>
<dbReference type="InParanoid" id="G0NEK5"/>
<organism evidence="4">
    <name type="scientific">Caenorhabditis brenneri</name>
    <name type="common">Nematode worm</name>
    <dbReference type="NCBI Taxonomy" id="135651"/>
    <lineage>
        <taxon>Eukaryota</taxon>
        <taxon>Metazoa</taxon>
        <taxon>Ecdysozoa</taxon>
        <taxon>Nematoda</taxon>
        <taxon>Chromadorea</taxon>
        <taxon>Rhabditida</taxon>
        <taxon>Rhabditina</taxon>
        <taxon>Rhabditomorpha</taxon>
        <taxon>Rhabditoidea</taxon>
        <taxon>Rhabditidae</taxon>
        <taxon>Peloderinae</taxon>
        <taxon>Caenorhabditis</taxon>
    </lineage>
</organism>
<dbReference type="Pfam" id="PF10328">
    <property type="entry name" value="7TM_GPCR_Srx"/>
    <property type="match status" value="1"/>
</dbReference>
<dbReference type="Proteomes" id="UP000008068">
    <property type="component" value="Unassembled WGS sequence"/>
</dbReference>
<dbReference type="FunCoup" id="G0NEK5">
    <property type="interactions" value="3"/>
</dbReference>
<dbReference type="AlphaFoldDB" id="G0NEK5"/>
<sequence>MSFGSIANLLVFVAARKMNSMNSSFGIITKNQAICNMVMCLIFLFYVCPMQLSNSIFLMEYSRYLGLIAMTVYEISNQLHLLLAVNRLCAVFWTFHYDQIFTKYNTSFFKNFTVFIAILMCLVLYDILGCYFSYNDNSFTFVFLNNPRCSKITWYSDFIFNISMVALTLLVNLLTAYKAGMDSRNLLNSVGAQMSKEQKQREKSFIKQSFFQGASMFAGQVTYYVTAPLISNPVLFFLDASLWAFMHAFEGGIILASNQEMISVVKKKRHTVKCYAKIQEYTFKLVKDTGPEYPCLQNDISKLGSGNWVVYREEYAVCEEFFEWPIPTSRNQWFNPFLNDFDVKKCTWNYNPRLIRKEEEIKESLLKMKEEVEVMKKKTLNAFN</sequence>
<feature type="transmembrane region" description="Helical" evidence="1">
    <location>
        <begin position="108"/>
        <end position="134"/>
    </location>
</feature>
<evidence type="ECO:0000313" key="3">
    <source>
        <dbReference type="EMBL" id="EGT58871.1"/>
    </source>
</evidence>
<dbReference type="SUPFAM" id="SSF81321">
    <property type="entry name" value="Family A G protein-coupled receptor-like"/>
    <property type="match status" value="1"/>
</dbReference>
<dbReference type="eggNOG" id="ENOG502TGH1">
    <property type="taxonomic scope" value="Eukaryota"/>
</dbReference>
<feature type="transmembrane region" description="Helical" evidence="1">
    <location>
        <begin position="33"/>
        <end position="59"/>
    </location>
</feature>
<keyword evidence="4" id="KW-1185">Reference proteome</keyword>
<evidence type="ECO:0000256" key="1">
    <source>
        <dbReference type="SAM" id="Phobius"/>
    </source>
</evidence>